<dbReference type="EC" id="2.1.1.156" evidence="5"/>
<dbReference type="RefSeq" id="WP_122441061.1">
    <property type="nucleotide sequence ID" value="NZ_UPHP01000017.1"/>
</dbReference>
<dbReference type="PANTHER" id="PTHR43464">
    <property type="entry name" value="METHYLTRANSFERASE"/>
    <property type="match status" value="1"/>
</dbReference>
<evidence type="ECO:0000256" key="2">
    <source>
        <dbReference type="ARBA" id="ARBA00022679"/>
    </source>
</evidence>
<reference evidence="5 6" key="1">
    <citation type="submission" date="2018-09" db="EMBL/GenBank/DDBJ databases">
        <authorList>
            <person name="Tagini F."/>
        </authorList>
    </citation>
    <scope>NUCLEOTIDE SEQUENCE [LARGE SCALE GENOMIC DNA]</scope>
    <source>
        <strain evidence="5 6">MK136</strain>
    </source>
</reference>
<keyword evidence="2 5" id="KW-0808">Transferase</keyword>
<dbReference type="SUPFAM" id="SSF53335">
    <property type="entry name" value="S-adenosyl-L-methionine-dependent methyltransferases"/>
    <property type="match status" value="1"/>
</dbReference>
<dbReference type="PANTHER" id="PTHR43464:SF19">
    <property type="entry name" value="UBIQUINONE BIOSYNTHESIS O-METHYLTRANSFERASE, MITOCHONDRIAL"/>
    <property type="match status" value="1"/>
</dbReference>
<keyword evidence="3" id="KW-0949">S-adenosyl-L-methionine</keyword>
<organism evidence="5 6">
    <name type="scientific">Mycobacterium attenuatum</name>
    <dbReference type="NCBI Taxonomy" id="2341086"/>
    <lineage>
        <taxon>Bacteria</taxon>
        <taxon>Bacillati</taxon>
        <taxon>Actinomycetota</taxon>
        <taxon>Actinomycetes</taxon>
        <taxon>Mycobacteriales</taxon>
        <taxon>Mycobacteriaceae</taxon>
        <taxon>Mycobacterium</taxon>
    </lineage>
</organism>
<protein>
    <submittedName>
        <fullName evidence="5">Glycine/sarcosine N-methyltransferase</fullName>
        <ecNumber evidence="5">2.1.1.156</ecNumber>
    </submittedName>
</protein>
<dbReference type="Pfam" id="PF13649">
    <property type="entry name" value="Methyltransf_25"/>
    <property type="match status" value="1"/>
</dbReference>
<evidence type="ECO:0000313" key="6">
    <source>
        <dbReference type="Proteomes" id="UP000273307"/>
    </source>
</evidence>
<feature type="domain" description="Methyltransferase" evidence="4">
    <location>
        <begin position="48"/>
        <end position="143"/>
    </location>
</feature>
<name>A0A498PS82_9MYCO</name>
<dbReference type="GO" id="GO:0008168">
    <property type="term" value="F:methyltransferase activity"/>
    <property type="evidence" value="ECO:0007669"/>
    <property type="project" value="UniProtKB-KW"/>
</dbReference>
<evidence type="ECO:0000256" key="3">
    <source>
        <dbReference type="ARBA" id="ARBA00022691"/>
    </source>
</evidence>
<dbReference type="GO" id="GO:0032259">
    <property type="term" value="P:methylation"/>
    <property type="evidence" value="ECO:0007669"/>
    <property type="project" value="UniProtKB-KW"/>
</dbReference>
<keyword evidence="1 5" id="KW-0489">Methyltransferase</keyword>
<evidence type="ECO:0000259" key="4">
    <source>
        <dbReference type="Pfam" id="PF13649"/>
    </source>
</evidence>
<dbReference type="Proteomes" id="UP000273307">
    <property type="component" value="Unassembled WGS sequence"/>
</dbReference>
<dbReference type="Gene3D" id="3.40.50.150">
    <property type="entry name" value="Vaccinia Virus protein VP39"/>
    <property type="match status" value="1"/>
</dbReference>
<dbReference type="AlphaFoldDB" id="A0A498PS82"/>
<dbReference type="EMBL" id="UPHP01000017">
    <property type="protein sequence ID" value="VBA34407.1"/>
    <property type="molecule type" value="Genomic_DNA"/>
</dbReference>
<dbReference type="OrthoDB" id="3825914at2"/>
<dbReference type="CDD" id="cd02440">
    <property type="entry name" value="AdoMet_MTases"/>
    <property type="match status" value="1"/>
</dbReference>
<keyword evidence="6" id="KW-1185">Reference proteome</keyword>
<dbReference type="InterPro" id="IPR041698">
    <property type="entry name" value="Methyltransf_25"/>
</dbReference>
<dbReference type="InterPro" id="IPR029063">
    <property type="entry name" value="SAM-dependent_MTases_sf"/>
</dbReference>
<gene>
    <name evidence="5" type="ORF">LAUMK136_00694</name>
</gene>
<evidence type="ECO:0000256" key="1">
    <source>
        <dbReference type="ARBA" id="ARBA00022603"/>
    </source>
</evidence>
<sequence length="247" mass="27102">MTIETNVAGFEPLYGDAELAEELIPWDIGGPQPVVEQLVAHGAIRGEVLDPGTGPGYHAIQYALQGFSATGIDGSPSAIERAKRNAERAGVHVDFQVADATRLDGFEGRFDTVVDSAFYHVFLGDEATQTRYAQALHRATKPGARLYMFEFSPHNVNGIQWAGIPADNFDRVLGASGWRVDYLGGTTYQARVLPRTFAAMTEVTSQIQDDMLERIQPLMQQLSVLGPLLEEHRVHIPVWAVVATRLD</sequence>
<proteinExistence type="predicted"/>
<evidence type="ECO:0000313" key="5">
    <source>
        <dbReference type="EMBL" id="VBA34407.1"/>
    </source>
</evidence>
<accession>A0A498PS82</accession>